<dbReference type="Gene3D" id="3.90.75.20">
    <property type="match status" value="1"/>
</dbReference>
<dbReference type="Pfam" id="PF07463">
    <property type="entry name" value="NUMOD4"/>
    <property type="match status" value="1"/>
</dbReference>
<dbReference type="KEGG" id="vg:77925220"/>
<proteinExistence type="predicted"/>
<sequence length="163" mass="18499">MSEWRAIPGYEGHYEVSDDGQIRSLPRLNARNQPIGGHILKPNVETDGYQRVDLFMRGARSHVAVHRMVMLAFEGPCPEGQEVLHGDGNRVHNRLPNLSYGTRSENALDTIRHGMNVNAAKTHCKRGHEFTADNTHLNVNGSRECRRCTAIRRQRRREARVPA</sequence>
<dbReference type="Proteomes" id="UP000501785">
    <property type="component" value="Segment"/>
</dbReference>
<feature type="domain" description="NUMOD4" evidence="1">
    <location>
        <begin position="3"/>
        <end position="54"/>
    </location>
</feature>
<keyword evidence="3" id="KW-0255">Endonuclease</keyword>
<dbReference type="GO" id="GO:0016788">
    <property type="term" value="F:hydrolase activity, acting on ester bonds"/>
    <property type="evidence" value="ECO:0007669"/>
    <property type="project" value="InterPro"/>
</dbReference>
<evidence type="ECO:0000313" key="4">
    <source>
        <dbReference type="Proteomes" id="UP000501785"/>
    </source>
</evidence>
<dbReference type="GeneID" id="77925220"/>
<protein>
    <submittedName>
        <fullName evidence="3">HNH endonuclease</fullName>
    </submittedName>
</protein>
<dbReference type="SUPFAM" id="SSF54060">
    <property type="entry name" value="His-Me finger endonucleases"/>
    <property type="match status" value="1"/>
</dbReference>
<keyword evidence="4" id="KW-1185">Reference proteome</keyword>
<gene>
    <name evidence="3" type="primary">45</name>
    <name evidence="3" type="ORF">SEA_SHOYA_45</name>
</gene>
<dbReference type="InterPro" id="IPR044925">
    <property type="entry name" value="His-Me_finger_sf"/>
</dbReference>
<dbReference type="EMBL" id="MN908684">
    <property type="protein sequence ID" value="QIG57716.1"/>
    <property type="molecule type" value="Genomic_DNA"/>
</dbReference>
<name>A0A6G6XI71_9CAUD</name>
<reference evidence="3 4" key="1">
    <citation type="submission" date="2020-01" db="EMBL/GenBank/DDBJ databases">
        <authorList>
            <person name="Burbank J.R."/>
            <person name="Falkowski A.F."/>
            <person name="Granberg A.K."/>
            <person name="Hofbauer A.R."/>
            <person name="Heubel C."/>
            <person name="Larson S.M."/>
            <person name="Streitz R.J."/>
            <person name="Zoubek K.J."/>
            <person name="Bonilla J.A."/>
            <person name="Klyczek K."/>
            <person name="Garlena R.A."/>
            <person name="Russell D.A."/>
            <person name="Pope W.H."/>
            <person name="Jacobs-Sera D."/>
            <person name="Hatfull G.F."/>
        </authorList>
    </citation>
    <scope>NUCLEOTIDE SEQUENCE [LARGE SCALE GENOMIC DNA]</scope>
</reference>
<dbReference type="InterPro" id="IPR010902">
    <property type="entry name" value="NUMOD4"/>
</dbReference>
<dbReference type="GO" id="GO:0004519">
    <property type="term" value="F:endonuclease activity"/>
    <property type="evidence" value="ECO:0007669"/>
    <property type="project" value="UniProtKB-KW"/>
</dbReference>
<organism evidence="3 4">
    <name type="scientific">Arthrobacter phage Shoya</name>
    <dbReference type="NCBI Taxonomy" id="2704035"/>
    <lineage>
        <taxon>Viruses</taxon>
        <taxon>Duplodnaviria</taxon>
        <taxon>Heunggongvirae</taxon>
        <taxon>Uroviricota</taxon>
        <taxon>Caudoviricetes</taxon>
        <taxon>Shoyavirus</taxon>
        <taxon>Shoyavirus shoya</taxon>
    </lineage>
</organism>
<keyword evidence="3" id="KW-0540">Nuclease</keyword>
<dbReference type="RefSeq" id="YP_010649665.1">
    <property type="nucleotide sequence ID" value="NC_070771.1"/>
</dbReference>
<evidence type="ECO:0000313" key="3">
    <source>
        <dbReference type="EMBL" id="QIG57716.1"/>
    </source>
</evidence>
<accession>A0A6G6XI71</accession>
<feature type="domain" description="HNH nuclease" evidence="2">
    <location>
        <begin position="64"/>
        <end position="107"/>
    </location>
</feature>
<dbReference type="InterPro" id="IPR003615">
    <property type="entry name" value="HNH_nuc"/>
</dbReference>
<dbReference type="Pfam" id="PF13392">
    <property type="entry name" value="HNH_3"/>
    <property type="match status" value="1"/>
</dbReference>
<keyword evidence="3" id="KW-0378">Hydrolase</keyword>
<evidence type="ECO:0000259" key="1">
    <source>
        <dbReference type="Pfam" id="PF07463"/>
    </source>
</evidence>
<evidence type="ECO:0000259" key="2">
    <source>
        <dbReference type="Pfam" id="PF13392"/>
    </source>
</evidence>